<dbReference type="RefSeq" id="XP_018241713.1">
    <property type="nucleotide sequence ID" value="XM_018399377.1"/>
</dbReference>
<gene>
    <name evidence="1" type="ORF">FOXG_19177</name>
</gene>
<evidence type="ECO:0000313" key="1">
    <source>
        <dbReference type="EMBL" id="KNB03668.1"/>
    </source>
</evidence>
<dbReference type="GeneID" id="28959883"/>
<sequence length="219" mass="24232">MSPGVRATFATLLLSKVQRNAHSCGAATVHLRCQLCLHHWPGQPLEIAPAWRLVHSSLDTWPTETQGILLAKQVLVDLILTIAAGDPHLLVIRGIRNHVYEATEVIDTEPLIFLGRELVRSPDEMDIEIGKSNMIWIFEPPVSDLLSELLQSEEPPVALDGGLQRPLVILTGHVYAMPGELDILFCEVKLTLDGFMEVVKESLLTSWRHGGMVQSLLGE</sequence>
<dbReference type="EMBL" id="DS231701">
    <property type="protein sequence ID" value="KNB03668.1"/>
    <property type="molecule type" value="Genomic_DNA"/>
</dbReference>
<dbReference type="Proteomes" id="UP000009097">
    <property type="component" value="Unassembled WGS sequence"/>
</dbReference>
<organism evidence="1 2">
    <name type="scientific">Fusarium oxysporum f. sp. lycopersici (strain 4287 / CBS 123668 / FGSC 9935 / NRRL 34936)</name>
    <name type="common">Fusarium vascular wilt of tomato</name>
    <dbReference type="NCBI Taxonomy" id="426428"/>
    <lineage>
        <taxon>Eukaryota</taxon>
        <taxon>Fungi</taxon>
        <taxon>Dikarya</taxon>
        <taxon>Ascomycota</taxon>
        <taxon>Pezizomycotina</taxon>
        <taxon>Sordariomycetes</taxon>
        <taxon>Hypocreomycetidae</taxon>
        <taxon>Hypocreales</taxon>
        <taxon>Nectriaceae</taxon>
        <taxon>Fusarium</taxon>
        <taxon>Fusarium oxysporum species complex</taxon>
    </lineage>
</organism>
<dbReference type="RefSeq" id="XP_018241711.1">
    <property type="nucleotide sequence ID" value="XM_018399375.1"/>
</dbReference>
<reference evidence="1" key="1">
    <citation type="submission" date="2007-04" db="EMBL/GenBank/DDBJ databases">
        <authorList>
            <consortium name="The Broad Institute Genome Sequencing Platform"/>
            <person name="Birren B."/>
            <person name="Lander E."/>
            <person name="Galagan J."/>
            <person name="Nusbaum C."/>
            <person name="Devon K."/>
            <person name="Ma L.-J."/>
            <person name="Jaffe D."/>
            <person name="Butler J."/>
            <person name="Alvarez P."/>
            <person name="Gnerre S."/>
            <person name="Grabherr M."/>
            <person name="Kleber M."/>
            <person name="Mauceli E."/>
            <person name="Brockman W."/>
            <person name="MacCallum I.A."/>
            <person name="Young S."/>
            <person name="LaButti K."/>
            <person name="DeCaprio D."/>
            <person name="Crawford M."/>
            <person name="Koehrsen M."/>
            <person name="Engels R."/>
            <person name="Montgomery P."/>
            <person name="Pearson M."/>
            <person name="Howarth C."/>
            <person name="Larson L."/>
            <person name="White J."/>
            <person name="O'Leary S."/>
            <person name="Kodira C."/>
            <person name="Zeng Q."/>
            <person name="Yandava C."/>
            <person name="Alvarado L."/>
            <person name="Kistler C."/>
            <person name="Shim W.-B."/>
            <person name="Kang S."/>
            <person name="Woloshuk C."/>
        </authorList>
    </citation>
    <scope>NUCLEOTIDE SEQUENCE</scope>
    <source>
        <strain evidence="1">4287</strain>
    </source>
</reference>
<protein>
    <submittedName>
        <fullName evidence="1">Uncharacterized protein</fullName>
    </submittedName>
</protein>
<dbReference type="EMBL" id="DS231701">
    <property type="protein sequence ID" value="KNB03666.1"/>
    <property type="molecule type" value="Genomic_DNA"/>
</dbReference>
<dbReference type="EMBL" id="DS231701">
    <property type="protein sequence ID" value="KNB03667.1"/>
    <property type="molecule type" value="Genomic_DNA"/>
</dbReference>
<name>A0A0J9UXQ2_FUSO4</name>
<accession>A0A0J9UXQ2</accession>
<dbReference type="KEGG" id="fox:FOXG_19177"/>
<reference evidence="1" key="2">
    <citation type="journal article" date="2010" name="Nature">
        <title>Comparative genomics reveals mobile pathogenicity chromosomes in Fusarium.</title>
        <authorList>
            <person name="Ma L.J."/>
            <person name="van der Does H.C."/>
            <person name="Borkovich K.A."/>
            <person name="Coleman J.J."/>
            <person name="Daboussi M.J."/>
            <person name="Di Pietro A."/>
            <person name="Dufresne M."/>
            <person name="Freitag M."/>
            <person name="Grabherr M."/>
            <person name="Henrissat B."/>
            <person name="Houterman P.M."/>
            <person name="Kang S."/>
            <person name="Shim W.B."/>
            <person name="Woloshuk C."/>
            <person name="Xie X."/>
            <person name="Xu J.R."/>
            <person name="Antoniw J."/>
            <person name="Baker S.E."/>
            <person name="Bluhm B.H."/>
            <person name="Breakspear A."/>
            <person name="Brown D.W."/>
            <person name="Butchko R.A."/>
            <person name="Chapman S."/>
            <person name="Coulson R."/>
            <person name="Coutinho P.M."/>
            <person name="Danchin E.G."/>
            <person name="Diener A."/>
            <person name="Gale L.R."/>
            <person name="Gardiner D.M."/>
            <person name="Goff S."/>
            <person name="Hammond-Kosack K.E."/>
            <person name="Hilburn K."/>
            <person name="Hua-Van A."/>
            <person name="Jonkers W."/>
            <person name="Kazan K."/>
            <person name="Kodira C.D."/>
            <person name="Koehrsen M."/>
            <person name="Kumar L."/>
            <person name="Lee Y.H."/>
            <person name="Li L."/>
            <person name="Manners J.M."/>
            <person name="Miranda-Saavedra D."/>
            <person name="Mukherjee M."/>
            <person name="Park G."/>
            <person name="Park J."/>
            <person name="Park S.Y."/>
            <person name="Proctor R.H."/>
            <person name="Regev A."/>
            <person name="Ruiz-Roldan M.C."/>
            <person name="Sain D."/>
            <person name="Sakthikumar S."/>
            <person name="Sykes S."/>
            <person name="Schwartz D.C."/>
            <person name="Turgeon B.G."/>
            <person name="Wapinski I."/>
            <person name="Yoder O."/>
            <person name="Young S."/>
            <person name="Zeng Q."/>
            <person name="Zhou S."/>
            <person name="Galagan J."/>
            <person name="Cuomo C.A."/>
            <person name="Kistler H.C."/>
            <person name="Rep M."/>
        </authorList>
    </citation>
    <scope>NUCLEOTIDE SEQUENCE [LARGE SCALE GENOMIC DNA]</scope>
    <source>
        <strain evidence="1">4287</strain>
    </source>
</reference>
<dbReference type="RefSeq" id="XP_018241712.1">
    <property type="nucleotide sequence ID" value="XM_018399376.1"/>
</dbReference>
<evidence type="ECO:0000313" key="2">
    <source>
        <dbReference type="Proteomes" id="UP000009097"/>
    </source>
</evidence>
<dbReference type="AlphaFoldDB" id="A0A0J9UXQ2"/>
<proteinExistence type="predicted"/>
<dbReference type="VEuPathDB" id="FungiDB:FOXG_19177"/>